<proteinExistence type="predicted"/>
<dbReference type="OrthoDB" id="671858at2759"/>
<keyword evidence="3" id="KW-1185">Reference proteome</keyword>
<dbReference type="EMBL" id="VOIH02000006">
    <property type="protein sequence ID" value="KAF3443285.1"/>
    <property type="molecule type" value="Genomic_DNA"/>
</dbReference>
<protein>
    <submittedName>
        <fullName evidence="2">Uncharacterized protein</fullName>
    </submittedName>
</protein>
<sequence length="88" mass="10196">MGRQNGDSAMASSSIALLQERFRKLQKVKERREEKELLKLLSETERVSSSTRHLDPTKLCSQPMMHQLPHRQKTPPQDHQSLYLGLDL</sequence>
<dbReference type="AlphaFoldDB" id="A0A8K0MEF2"/>
<reference evidence="2" key="1">
    <citation type="submission" date="2020-03" db="EMBL/GenBank/DDBJ databases">
        <title>A high-quality chromosome-level genome assembly of a woody plant with both climbing and erect habits, Rhamnella rubrinervis.</title>
        <authorList>
            <person name="Lu Z."/>
            <person name="Yang Y."/>
            <person name="Zhu X."/>
            <person name="Sun Y."/>
        </authorList>
    </citation>
    <scope>NUCLEOTIDE SEQUENCE</scope>
    <source>
        <strain evidence="2">BYM</strain>
        <tissue evidence="2">Leaf</tissue>
    </source>
</reference>
<accession>A0A8K0MEF2</accession>
<gene>
    <name evidence="2" type="ORF">FNV43_RR12967</name>
</gene>
<evidence type="ECO:0000256" key="1">
    <source>
        <dbReference type="SAM" id="MobiDB-lite"/>
    </source>
</evidence>
<dbReference type="PANTHER" id="PTHR34570:SF20">
    <property type="entry name" value="MYB-CC TYPE TRANSCRIPTION FACTOR LHEQLE-CONTAINING DOMAIN-CONTAINING PROTEIN"/>
    <property type="match status" value="1"/>
</dbReference>
<dbReference type="Proteomes" id="UP000796880">
    <property type="component" value="Unassembled WGS sequence"/>
</dbReference>
<feature type="region of interest" description="Disordered" evidence="1">
    <location>
        <begin position="66"/>
        <end position="88"/>
    </location>
</feature>
<evidence type="ECO:0000313" key="2">
    <source>
        <dbReference type="EMBL" id="KAF3443285.1"/>
    </source>
</evidence>
<name>A0A8K0MEF2_9ROSA</name>
<dbReference type="PANTHER" id="PTHR34570">
    <property type="entry name" value="OS03G0593100 PROTEIN"/>
    <property type="match status" value="1"/>
</dbReference>
<organism evidence="2 3">
    <name type="scientific">Rhamnella rubrinervis</name>
    <dbReference type="NCBI Taxonomy" id="2594499"/>
    <lineage>
        <taxon>Eukaryota</taxon>
        <taxon>Viridiplantae</taxon>
        <taxon>Streptophyta</taxon>
        <taxon>Embryophyta</taxon>
        <taxon>Tracheophyta</taxon>
        <taxon>Spermatophyta</taxon>
        <taxon>Magnoliopsida</taxon>
        <taxon>eudicotyledons</taxon>
        <taxon>Gunneridae</taxon>
        <taxon>Pentapetalae</taxon>
        <taxon>rosids</taxon>
        <taxon>fabids</taxon>
        <taxon>Rosales</taxon>
        <taxon>Rhamnaceae</taxon>
        <taxon>rhamnoid group</taxon>
        <taxon>Rhamneae</taxon>
        <taxon>Rhamnella</taxon>
    </lineage>
</organism>
<evidence type="ECO:0000313" key="3">
    <source>
        <dbReference type="Proteomes" id="UP000796880"/>
    </source>
</evidence>
<comment type="caution">
    <text evidence="2">The sequence shown here is derived from an EMBL/GenBank/DDBJ whole genome shotgun (WGS) entry which is preliminary data.</text>
</comment>